<dbReference type="Gene3D" id="1.10.132.80">
    <property type="match status" value="1"/>
</dbReference>
<accession>A0A8S5R4T7</accession>
<sequence>MSKDKNGAGNKPKKGRNADGTFAKGNRLTVKYKNEYCELMLQYFHSEAIYPTFELFADSIGVTNDTLLNWRDKYRHFAAAYDRCKNIQKGRTIAGGLTGKYNPQIVKFMAINNFGMAEKLENDSTVRFDVIVPADADDEAN</sequence>
<feature type="region of interest" description="Disordered" evidence="1">
    <location>
        <begin position="1"/>
        <end position="20"/>
    </location>
</feature>
<dbReference type="InterPro" id="IPR032066">
    <property type="entry name" value="GP3_package"/>
</dbReference>
<proteinExistence type="predicted"/>
<name>A0A8S5R4T7_9CAUD</name>
<reference evidence="2" key="1">
    <citation type="journal article" date="2021" name="Proc. Natl. Acad. Sci. U.S.A.">
        <title>A Catalog of Tens of Thousands of Viruses from Human Metagenomes Reveals Hidden Associations with Chronic Diseases.</title>
        <authorList>
            <person name="Tisza M.J."/>
            <person name="Buck C.B."/>
        </authorList>
    </citation>
    <scope>NUCLEOTIDE SEQUENCE</scope>
    <source>
        <strain evidence="2">CtxbQ4</strain>
    </source>
</reference>
<dbReference type="EMBL" id="BK015817">
    <property type="protein sequence ID" value="DAE26384.1"/>
    <property type="molecule type" value="Genomic_DNA"/>
</dbReference>
<evidence type="ECO:0000256" key="1">
    <source>
        <dbReference type="SAM" id="MobiDB-lite"/>
    </source>
</evidence>
<evidence type="ECO:0000313" key="2">
    <source>
        <dbReference type="EMBL" id="DAE26384.1"/>
    </source>
</evidence>
<protein>
    <submittedName>
        <fullName evidence="2">Terminase small subunit</fullName>
    </submittedName>
</protein>
<organism evidence="2">
    <name type="scientific">Myoviridae sp. ctxbQ4</name>
    <dbReference type="NCBI Taxonomy" id="2827292"/>
    <lineage>
        <taxon>Viruses</taxon>
        <taxon>Duplodnaviria</taxon>
        <taxon>Heunggongvirae</taxon>
        <taxon>Uroviricota</taxon>
        <taxon>Caudoviricetes</taxon>
    </lineage>
</organism>
<dbReference type="Pfam" id="PF16677">
    <property type="entry name" value="GP3_package"/>
    <property type="match status" value="1"/>
</dbReference>